<keyword evidence="2" id="KW-1185">Reference proteome</keyword>
<evidence type="ECO:0000313" key="1">
    <source>
        <dbReference type="EMBL" id="GHB95260.1"/>
    </source>
</evidence>
<dbReference type="AlphaFoldDB" id="A0A8J3GDA2"/>
<name>A0A8J3GDA2_9BACT</name>
<reference evidence="1" key="2">
    <citation type="submission" date="2020-09" db="EMBL/GenBank/DDBJ databases">
        <authorList>
            <person name="Sun Q."/>
            <person name="Kim S."/>
        </authorList>
    </citation>
    <scope>NUCLEOTIDE SEQUENCE</scope>
    <source>
        <strain evidence="1">KCTC 12870</strain>
    </source>
</reference>
<protein>
    <submittedName>
        <fullName evidence="1">Uncharacterized protein</fullName>
    </submittedName>
</protein>
<dbReference type="EMBL" id="BMXG01000004">
    <property type="protein sequence ID" value="GHB95260.1"/>
    <property type="molecule type" value="Genomic_DNA"/>
</dbReference>
<accession>A0A8J3GDA2</accession>
<sequence>MIAMTIFVILAGGIISGVFTVRADAENNLYESSALNVAISFLEQAKSIDYLTLEAPPVNGTGKEYHTFIIGFGETLAVPLGDDVVINVPIISNAEGESKKELDVTVNITVTEATDLQGYWMEVGYSWRHPTSNRIYAGEVRGFRSEISTY</sequence>
<dbReference type="Proteomes" id="UP000642829">
    <property type="component" value="Unassembled WGS sequence"/>
</dbReference>
<organism evidence="1 2">
    <name type="scientific">Cerasicoccus arenae</name>
    <dbReference type="NCBI Taxonomy" id="424488"/>
    <lineage>
        <taxon>Bacteria</taxon>
        <taxon>Pseudomonadati</taxon>
        <taxon>Verrucomicrobiota</taxon>
        <taxon>Opitutia</taxon>
        <taxon>Puniceicoccales</taxon>
        <taxon>Cerasicoccaceae</taxon>
        <taxon>Cerasicoccus</taxon>
    </lineage>
</organism>
<evidence type="ECO:0000313" key="2">
    <source>
        <dbReference type="Proteomes" id="UP000642829"/>
    </source>
</evidence>
<reference evidence="1" key="1">
    <citation type="journal article" date="2014" name="Int. J. Syst. Evol. Microbiol.">
        <title>Complete genome sequence of Corynebacterium casei LMG S-19264T (=DSM 44701T), isolated from a smear-ripened cheese.</title>
        <authorList>
            <consortium name="US DOE Joint Genome Institute (JGI-PGF)"/>
            <person name="Walter F."/>
            <person name="Albersmeier A."/>
            <person name="Kalinowski J."/>
            <person name="Ruckert C."/>
        </authorList>
    </citation>
    <scope>NUCLEOTIDE SEQUENCE</scope>
    <source>
        <strain evidence="1">KCTC 12870</strain>
    </source>
</reference>
<comment type="caution">
    <text evidence="1">The sequence shown here is derived from an EMBL/GenBank/DDBJ whole genome shotgun (WGS) entry which is preliminary data.</text>
</comment>
<proteinExistence type="predicted"/>
<gene>
    <name evidence="1" type="ORF">GCM10007047_08680</name>
</gene>